<dbReference type="GO" id="GO:0005615">
    <property type="term" value="C:extracellular space"/>
    <property type="evidence" value="ECO:0007669"/>
    <property type="project" value="UniProtKB-UniRule"/>
</dbReference>
<name>A0A7F8REA5_LEPWE</name>
<dbReference type="Gene3D" id="3.15.20.10">
    <property type="entry name" value="Bactericidal permeability-increasing protein, domain 2"/>
    <property type="match status" value="2"/>
</dbReference>
<dbReference type="InterPro" id="IPR001124">
    <property type="entry name" value="Lipid-bd_serum_glycop_C"/>
</dbReference>
<dbReference type="SUPFAM" id="SSF55394">
    <property type="entry name" value="Bactericidal permeability-increasing protein, BPI"/>
    <property type="match status" value="3"/>
</dbReference>
<dbReference type="GO" id="GO:0001530">
    <property type="term" value="F:lipopolysaccharide binding"/>
    <property type="evidence" value="ECO:0007669"/>
    <property type="project" value="UniProtKB-UniRule"/>
</dbReference>
<comment type="similarity">
    <text evidence="2">Belongs to the BPI/LBP/Plunc superfamily. BPI/LBP family.</text>
</comment>
<dbReference type="GO" id="GO:0006953">
    <property type="term" value="P:acute-phase response"/>
    <property type="evidence" value="ECO:0007669"/>
    <property type="project" value="TreeGrafter"/>
</dbReference>
<evidence type="ECO:0000256" key="1">
    <source>
        <dbReference type="ARBA" id="ARBA00004613"/>
    </source>
</evidence>
<evidence type="ECO:0000256" key="9">
    <source>
        <dbReference type="RuleBase" id="RU369039"/>
    </source>
</evidence>
<evidence type="ECO:0000256" key="4">
    <source>
        <dbReference type="ARBA" id="ARBA00015119"/>
    </source>
</evidence>
<evidence type="ECO:0000313" key="13">
    <source>
        <dbReference type="RefSeq" id="XP_030891038.1"/>
    </source>
</evidence>
<evidence type="ECO:0000256" key="6">
    <source>
        <dbReference type="ARBA" id="ARBA00023157"/>
    </source>
</evidence>
<protein>
    <recommendedName>
        <fullName evidence="4 9">Lipopolysaccharide-binding protein</fullName>
        <shortName evidence="9">LBP</shortName>
    </recommendedName>
</protein>
<comment type="function">
    <text evidence="8 9">Plays a role in the innate immune response. Binds to the lipid A moiety of bacterial lipopolysaccharides (LPS), a glycolipid present in the outer membrane of all Gram-negative bacteria. Acts as an affinity enhancer for CD14, facilitating its association with LPS. Promotes the release of cytokines in response to bacterial lipopolysaccharide.</text>
</comment>
<dbReference type="GO" id="GO:0045087">
    <property type="term" value="P:innate immune response"/>
    <property type="evidence" value="ECO:0007669"/>
    <property type="project" value="UniProtKB-UniRule"/>
</dbReference>
<keyword evidence="9" id="KW-0399">Innate immunity</keyword>
<dbReference type="Pfam" id="PF01273">
    <property type="entry name" value="LBP_BPI_CETP"/>
    <property type="match status" value="1"/>
</dbReference>
<dbReference type="RefSeq" id="XP_030891038.1">
    <property type="nucleotide sequence ID" value="XM_031035178.1"/>
</dbReference>
<comment type="subunit">
    <text evidence="3 9">When bound to LPS, interacts (via C-terminus) with soluble and membrane-bound CD14.</text>
</comment>
<sequence length="650" mass="72164">MASSSGEFFSVAHPSPPPFTSPALDFPANHDRMVYLGISDYFFNTAGFVYQQAGVLHLTVTDNMIPKRSKFRLTTTFLGTLIPQVAKMFPNMPVQFNIWASSPPHLTMLPTGLVFTPALEIQAFAVLPNSSLASLFVLHLNTNASMEVNATADRLVGKLSLDTLLLELKHSDVGPFSVVVLQAIMNYVLPVTVIPRINERLEEGFPLPLPANIRLFNLVLQSHQVGPKVPFHPMSLNNSNLLPESFLWASPVSSTLYPYSTLQVAREGSVVLQKELLRITLPDFIGDFKIKPFGRGHFEFHSLSIHSCELRGSALMPLPGQGLSLTISDSFIRVQGEWKVRKAFVKLHGSFDVQVKGITISVNLVLGREPSGRPTVTAPGCSSHIRDVEVDISGDLGWLLNLFHNQVESRFRRVLESKICKMLQNSVTSDLQPYLQTLPVKTEIDSFAGIDYSLMEAPRATAQMLDVMFKGEIFNRDHYSPVSFLAPVMSLPEQYNRMVYFAISEYVFNTASVVYHEAGFLNFSITDDMVPPGSNIRLTTKSFRPFVPRLARLYPNMNLELQGAMASAPFLNFSPGNLSLTPLMEIEAFVLLPSSAKEPVFQLGVATNMSAMLTFNTSKITGFLKPGKIQVELKESKVGVFNVSYHCFYL</sequence>
<evidence type="ECO:0000256" key="7">
    <source>
        <dbReference type="ARBA" id="ARBA00023180"/>
    </source>
</evidence>
<evidence type="ECO:0000313" key="12">
    <source>
        <dbReference type="Proteomes" id="UP000245341"/>
    </source>
</evidence>
<dbReference type="InterPro" id="IPR017943">
    <property type="entry name" value="Bactericidal_perm-incr_a/b_dom"/>
</dbReference>
<dbReference type="AlphaFoldDB" id="A0A7F8REA5"/>
<keyword evidence="5 9" id="KW-0964">Secreted</keyword>
<keyword evidence="9" id="KW-0391">Immunity</keyword>
<dbReference type="FunFam" id="3.15.10.10:FF:000001">
    <property type="entry name" value="phospholipid transfer protein-like"/>
    <property type="match status" value="1"/>
</dbReference>
<feature type="domain" description="Lipid-binding serum glycoprotein N-terminal" evidence="10">
    <location>
        <begin position="256"/>
        <end position="478"/>
    </location>
</feature>
<gene>
    <name evidence="13" type="primary">LOC102732693</name>
</gene>
<evidence type="ECO:0000256" key="5">
    <source>
        <dbReference type="ARBA" id="ARBA00022525"/>
    </source>
</evidence>
<keyword evidence="12" id="KW-1185">Reference proteome</keyword>
<keyword evidence="9" id="KW-0929">Antimicrobial</keyword>
<dbReference type="SMART" id="SM00329">
    <property type="entry name" value="BPI2"/>
    <property type="match status" value="2"/>
</dbReference>
<dbReference type="GO" id="GO:0050830">
    <property type="term" value="P:defense response to Gram-positive bacterium"/>
    <property type="evidence" value="ECO:0007669"/>
    <property type="project" value="TreeGrafter"/>
</dbReference>
<dbReference type="KEGG" id="lww:102732693"/>
<accession>A0A7F8REA5</accession>
<reference evidence="13" key="1">
    <citation type="submission" date="2025-08" db="UniProtKB">
        <authorList>
            <consortium name="RefSeq"/>
        </authorList>
    </citation>
    <scope>IDENTIFICATION</scope>
    <source>
        <tissue evidence="13">Liver</tissue>
    </source>
</reference>
<dbReference type="PANTHER" id="PTHR10504">
    <property type="entry name" value="BACTERICIDAL PERMEABILITY-INCREASING BPI PROTEIN-RELATED"/>
    <property type="match status" value="1"/>
</dbReference>
<dbReference type="CDD" id="cd00026">
    <property type="entry name" value="BPI2"/>
    <property type="match status" value="1"/>
</dbReference>
<keyword evidence="7 9" id="KW-0325">Glycoprotein</keyword>
<dbReference type="SMART" id="SM00328">
    <property type="entry name" value="BPI1"/>
    <property type="match status" value="1"/>
</dbReference>
<comment type="subcellular location">
    <subcellularLocation>
        <location evidence="1 9">Secreted</location>
    </subcellularLocation>
</comment>
<keyword evidence="9" id="KW-0732">Signal</keyword>
<evidence type="ECO:0000259" key="11">
    <source>
        <dbReference type="SMART" id="SM00329"/>
    </source>
</evidence>
<keyword evidence="9" id="KW-0044">Antibiotic</keyword>
<organism evidence="12 13">
    <name type="scientific">Leptonychotes weddellii</name>
    <name type="common">Weddell seal</name>
    <name type="synonym">Otaria weddellii</name>
    <dbReference type="NCBI Taxonomy" id="9713"/>
    <lineage>
        <taxon>Eukaryota</taxon>
        <taxon>Metazoa</taxon>
        <taxon>Chordata</taxon>
        <taxon>Craniata</taxon>
        <taxon>Vertebrata</taxon>
        <taxon>Euteleostomi</taxon>
        <taxon>Mammalia</taxon>
        <taxon>Eutheria</taxon>
        <taxon>Laurasiatheria</taxon>
        <taxon>Carnivora</taxon>
        <taxon>Caniformia</taxon>
        <taxon>Pinnipedia</taxon>
        <taxon>Phocidae</taxon>
        <taxon>Monachinae</taxon>
        <taxon>Lobodontini</taxon>
        <taxon>Leptonychotes</taxon>
    </lineage>
</organism>
<dbReference type="InterPro" id="IPR017942">
    <property type="entry name" value="Lipid-bd_serum_glycop_N"/>
</dbReference>
<evidence type="ECO:0000259" key="10">
    <source>
        <dbReference type="SMART" id="SM00328"/>
    </source>
</evidence>
<feature type="domain" description="Lipid-binding serum glycoprotein C-terminal" evidence="11">
    <location>
        <begin position="493"/>
        <end position="650"/>
    </location>
</feature>
<feature type="domain" description="Lipid-binding serum glycoprotein C-terminal" evidence="11">
    <location>
        <begin position="28"/>
        <end position="231"/>
    </location>
</feature>
<dbReference type="CDD" id="cd00025">
    <property type="entry name" value="BPI1"/>
    <property type="match status" value="1"/>
</dbReference>
<dbReference type="GO" id="GO:0031663">
    <property type="term" value="P:lipopolysaccharide-mediated signaling pathway"/>
    <property type="evidence" value="ECO:0007669"/>
    <property type="project" value="TreeGrafter"/>
</dbReference>
<dbReference type="InterPro" id="IPR032942">
    <property type="entry name" value="BPI/LBP/Plunc"/>
</dbReference>
<dbReference type="GO" id="GO:0050829">
    <property type="term" value="P:defense response to Gram-negative bacterium"/>
    <property type="evidence" value="ECO:0007669"/>
    <property type="project" value="UniProtKB-UniRule"/>
</dbReference>
<evidence type="ECO:0000256" key="8">
    <source>
        <dbReference type="ARBA" id="ARBA00045486"/>
    </source>
</evidence>
<dbReference type="Pfam" id="PF02886">
    <property type="entry name" value="LBP_BPI_CETP_C"/>
    <property type="match status" value="2"/>
</dbReference>
<dbReference type="GO" id="GO:0043032">
    <property type="term" value="P:positive regulation of macrophage activation"/>
    <property type="evidence" value="ECO:0007669"/>
    <property type="project" value="TreeGrafter"/>
</dbReference>
<evidence type="ECO:0000256" key="2">
    <source>
        <dbReference type="ARBA" id="ARBA00007292"/>
    </source>
</evidence>
<dbReference type="Gene3D" id="3.15.10.10">
    <property type="entry name" value="Bactericidal permeability-increasing protein, domain 1"/>
    <property type="match status" value="1"/>
</dbReference>
<keyword evidence="6 9" id="KW-1015">Disulfide bond</keyword>
<dbReference type="FunFam" id="3.15.20.10:FF:000001">
    <property type="entry name" value="Phospholipid transfer protein"/>
    <property type="match status" value="2"/>
</dbReference>
<proteinExistence type="inferred from homology"/>
<evidence type="ECO:0000256" key="3">
    <source>
        <dbReference type="ARBA" id="ARBA00011317"/>
    </source>
</evidence>
<dbReference type="Proteomes" id="UP000245341">
    <property type="component" value="Unplaced"/>
</dbReference>
<dbReference type="PANTHER" id="PTHR10504:SF66">
    <property type="entry name" value="LIPOPOLYSACCHARIDE-BINDING PROTEIN"/>
    <property type="match status" value="1"/>
</dbReference>
<dbReference type="OrthoDB" id="10255543at2759"/>
<dbReference type="GO" id="GO:0002281">
    <property type="term" value="P:macrophage activation involved in immune response"/>
    <property type="evidence" value="ECO:0007669"/>
    <property type="project" value="TreeGrafter"/>
</dbReference>
<dbReference type="GeneID" id="102732693"/>